<evidence type="ECO:0000313" key="8">
    <source>
        <dbReference type="EMBL" id="KAJ0984305.1"/>
    </source>
</evidence>
<dbReference type="PROSITE" id="PS50157">
    <property type="entry name" value="ZINC_FINGER_C2H2_2"/>
    <property type="match status" value="1"/>
</dbReference>
<protein>
    <recommendedName>
        <fullName evidence="7">C2H2-type domain-containing protein</fullName>
    </recommendedName>
</protein>
<keyword evidence="3 6" id="KW-0863">Zinc-finger</keyword>
<feature type="domain" description="C2H2-type" evidence="7">
    <location>
        <begin position="39"/>
        <end position="66"/>
    </location>
</feature>
<accession>A0A9D5D2K8</accession>
<dbReference type="EMBL" id="JAGGNH010000001">
    <property type="protein sequence ID" value="KAJ0984305.1"/>
    <property type="molecule type" value="Genomic_DNA"/>
</dbReference>
<reference evidence="8" key="1">
    <citation type="submission" date="2021-03" db="EMBL/GenBank/DDBJ databases">
        <authorList>
            <person name="Li Z."/>
            <person name="Yang C."/>
        </authorList>
    </citation>
    <scope>NUCLEOTIDE SEQUENCE</scope>
    <source>
        <strain evidence="8">Dzin_1.0</strain>
        <tissue evidence="8">Leaf</tissue>
    </source>
</reference>
<keyword evidence="4" id="KW-0862">Zinc</keyword>
<dbReference type="PANTHER" id="PTHR47287">
    <property type="entry name" value="C2H2 AND C2HC ZINC FINGERS SUPERFAMILY PROTEIN"/>
    <property type="match status" value="1"/>
</dbReference>
<keyword evidence="2" id="KW-0479">Metal-binding</keyword>
<dbReference type="PROSITE" id="PS00028">
    <property type="entry name" value="ZINC_FINGER_C2H2_1"/>
    <property type="match status" value="1"/>
</dbReference>
<dbReference type="GO" id="GO:0008270">
    <property type="term" value="F:zinc ion binding"/>
    <property type="evidence" value="ECO:0007669"/>
    <property type="project" value="UniProtKB-KW"/>
</dbReference>
<dbReference type="GO" id="GO:0009788">
    <property type="term" value="P:negative regulation of abscisic acid-activated signaling pathway"/>
    <property type="evidence" value="ECO:0007669"/>
    <property type="project" value="InterPro"/>
</dbReference>
<gene>
    <name evidence="8" type="ORF">J5N97_002661</name>
</gene>
<dbReference type="InterPro" id="IPR036236">
    <property type="entry name" value="Znf_C2H2_sf"/>
</dbReference>
<proteinExistence type="predicted"/>
<evidence type="ECO:0000256" key="2">
    <source>
        <dbReference type="ARBA" id="ARBA00022723"/>
    </source>
</evidence>
<organism evidence="8 9">
    <name type="scientific">Dioscorea zingiberensis</name>
    <dbReference type="NCBI Taxonomy" id="325984"/>
    <lineage>
        <taxon>Eukaryota</taxon>
        <taxon>Viridiplantae</taxon>
        <taxon>Streptophyta</taxon>
        <taxon>Embryophyta</taxon>
        <taxon>Tracheophyta</taxon>
        <taxon>Spermatophyta</taxon>
        <taxon>Magnoliopsida</taxon>
        <taxon>Liliopsida</taxon>
        <taxon>Dioscoreales</taxon>
        <taxon>Dioscoreaceae</taxon>
        <taxon>Dioscorea</taxon>
    </lineage>
</organism>
<name>A0A9D5D2K8_9LILI</name>
<dbReference type="GO" id="GO:0005634">
    <property type="term" value="C:nucleus"/>
    <property type="evidence" value="ECO:0007669"/>
    <property type="project" value="UniProtKB-SubCell"/>
</dbReference>
<dbReference type="OrthoDB" id="1933825at2759"/>
<evidence type="ECO:0000259" key="7">
    <source>
        <dbReference type="PROSITE" id="PS50157"/>
    </source>
</evidence>
<evidence type="ECO:0000256" key="3">
    <source>
        <dbReference type="ARBA" id="ARBA00022771"/>
    </source>
</evidence>
<evidence type="ECO:0000256" key="4">
    <source>
        <dbReference type="ARBA" id="ARBA00022833"/>
    </source>
</evidence>
<reference evidence="8" key="2">
    <citation type="journal article" date="2022" name="Hortic Res">
        <title>The genome of Dioscorea zingiberensis sheds light on the biosynthesis, origin and evolution of the medicinally important diosgenin saponins.</title>
        <authorList>
            <person name="Li Y."/>
            <person name="Tan C."/>
            <person name="Li Z."/>
            <person name="Guo J."/>
            <person name="Li S."/>
            <person name="Chen X."/>
            <person name="Wang C."/>
            <person name="Dai X."/>
            <person name="Yang H."/>
            <person name="Song W."/>
            <person name="Hou L."/>
            <person name="Xu J."/>
            <person name="Tong Z."/>
            <person name="Xu A."/>
            <person name="Yuan X."/>
            <person name="Wang W."/>
            <person name="Yang Q."/>
            <person name="Chen L."/>
            <person name="Sun Z."/>
            <person name="Wang K."/>
            <person name="Pan B."/>
            <person name="Chen J."/>
            <person name="Bao Y."/>
            <person name="Liu F."/>
            <person name="Qi X."/>
            <person name="Gang D.R."/>
            <person name="Wen J."/>
            <person name="Li J."/>
        </authorList>
    </citation>
    <scope>NUCLEOTIDE SEQUENCE</scope>
    <source>
        <strain evidence="8">Dzin_1.0</strain>
    </source>
</reference>
<evidence type="ECO:0000256" key="1">
    <source>
        <dbReference type="ARBA" id="ARBA00004123"/>
    </source>
</evidence>
<evidence type="ECO:0000256" key="5">
    <source>
        <dbReference type="ARBA" id="ARBA00023242"/>
    </source>
</evidence>
<dbReference type="InterPro" id="IPR013087">
    <property type="entry name" value="Znf_C2H2_type"/>
</dbReference>
<dbReference type="SUPFAM" id="SSF57667">
    <property type="entry name" value="beta-beta-alpha zinc fingers"/>
    <property type="match status" value="1"/>
</dbReference>
<sequence length="187" mass="20936">MEEMKLAEDSLDLRLSLLSSSTTSTTLQQSSEMEQQRVFSCNYCHRQFYSSQALGGHQNAHKRERTLAKRCHRADLLFRDHDYNSMQSHASSSARVLGIHAHSMIHKPFAAPSAVMANDMFYRRHGWSSTSRMVVTGLNELPNCSRVNPVVRFDHAPVSAAGVVFGGGDLSGVRREDSQKIDLTLKL</sequence>
<comment type="subcellular location">
    <subcellularLocation>
        <location evidence="1">Nucleus</location>
    </subcellularLocation>
</comment>
<comment type="caution">
    <text evidence="8">The sequence shown here is derived from an EMBL/GenBank/DDBJ whole genome shotgun (WGS) entry which is preliminary data.</text>
</comment>
<dbReference type="Proteomes" id="UP001085076">
    <property type="component" value="Miscellaneous, Linkage group lg01"/>
</dbReference>
<dbReference type="AlphaFoldDB" id="A0A9D5D2K8"/>
<keyword evidence="9" id="KW-1185">Reference proteome</keyword>
<keyword evidence="5" id="KW-0539">Nucleus</keyword>
<dbReference type="InterPro" id="IPR044246">
    <property type="entry name" value="ZFP3-like"/>
</dbReference>
<dbReference type="PANTHER" id="PTHR47287:SF15">
    <property type="entry name" value="ZINC FINGER PROTEIN 3-LIKE"/>
    <property type="match status" value="1"/>
</dbReference>
<dbReference type="Gene3D" id="3.30.160.60">
    <property type="entry name" value="Classic Zinc Finger"/>
    <property type="match status" value="1"/>
</dbReference>
<evidence type="ECO:0000256" key="6">
    <source>
        <dbReference type="PROSITE-ProRule" id="PRU00042"/>
    </source>
</evidence>
<evidence type="ECO:0000313" key="9">
    <source>
        <dbReference type="Proteomes" id="UP001085076"/>
    </source>
</evidence>